<evidence type="ECO:0000313" key="1">
    <source>
        <dbReference type="EMBL" id="KAI3713660.1"/>
    </source>
</evidence>
<sequence length="276" mass="31706">MDHGHGEIRTNIEVDKLSNLPDDLIHKILAFISIKHAIRTSVLSSRWKYIWTSLPCLNFSTDDFYSLHELLEFLSTELLHLENVDICIYRIFEDEVAYTRKIVDVLQQLHSVKFLTLNLELVKLLSFSVEVISCQPSPFVNLKGLKIYPVDVTPEEHTQTKVTMSTEVKNYLLDGSRGATFTMVSHEEIRAVKNDASARNLMRELQVLVDEWKGNNEANTQMNREDLEVENGYRNTRCMILMLRKIEGVLAKLPALQRAKLQEKFSALCKPVPSSN</sequence>
<proteinExistence type="predicted"/>
<dbReference type="EMBL" id="CM042041">
    <property type="protein sequence ID" value="KAI3713660.1"/>
    <property type="molecule type" value="Genomic_DNA"/>
</dbReference>
<keyword evidence="2" id="KW-1185">Reference proteome</keyword>
<reference evidence="2" key="1">
    <citation type="journal article" date="2022" name="Mol. Ecol. Resour.">
        <title>The genomes of chicory, endive, great burdock and yacon provide insights into Asteraceae palaeo-polyploidization history and plant inulin production.</title>
        <authorList>
            <person name="Fan W."/>
            <person name="Wang S."/>
            <person name="Wang H."/>
            <person name="Wang A."/>
            <person name="Jiang F."/>
            <person name="Liu H."/>
            <person name="Zhao H."/>
            <person name="Xu D."/>
            <person name="Zhang Y."/>
        </authorList>
    </citation>
    <scope>NUCLEOTIDE SEQUENCE [LARGE SCALE GENOMIC DNA]</scope>
    <source>
        <strain evidence="2">cv. Yunnan</strain>
    </source>
</reference>
<comment type="caution">
    <text evidence="1">The sequence shown here is derived from an EMBL/GenBank/DDBJ whole genome shotgun (WGS) entry which is preliminary data.</text>
</comment>
<organism evidence="1 2">
    <name type="scientific">Smallanthus sonchifolius</name>
    <dbReference type="NCBI Taxonomy" id="185202"/>
    <lineage>
        <taxon>Eukaryota</taxon>
        <taxon>Viridiplantae</taxon>
        <taxon>Streptophyta</taxon>
        <taxon>Embryophyta</taxon>
        <taxon>Tracheophyta</taxon>
        <taxon>Spermatophyta</taxon>
        <taxon>Magnoliopsida</taxon>
        <taxon>eudicotyledons</taxon>
        <taxon>Gunneridae</taxon>
        <taxon>Pentapetalae</taxon>
        <taxon>asterids</taxon>
        <taxon>campanulids</taxon>
        <taxon>Asterales</taxon>
        <taxon>Asteraceae</taxon>
        <taxon>Asteroideae</taxon>
        <taxon>Heliantheae alliance</taxon>
        <taxon>Millerieae</taxon>
        <taxon>Smallanthus</taxon>
    </lineage>
</organism>
<evidence type="ECO:0000313" key="2">
    <source>
        <dbReference type="Proteomes" id="UP001056120"/>
    </source>
</evidence>
<dbReference type="Proteomes" id="UP001056120">
    <property type="component" value="Linkage Group LG24"/>
</dbReference>
<accession>A0ACB9AUP7</accession>
<name>A0ACB9AUP7_9ASTR</name>
<gene>
    <name evidence="1" type="ORF">L1987_72243</name>
</gene>
<protein>
    <submittedName>
        <fullName evidence="1">Uncharacterized protein</fullName>
    </submittedName>
</protein>
<reference evidence="1 2" key="2">
    <citation type="journal article" date="2022" name="Mol. Ecol. Resour.">
        <title>The genomes of chicory, endive, great burdock and yacon provide insights into Asteraceae paleo-polyploidization history and plant inulin production.</title>
        <authorList>
            <person name="Fan W."/>
            <person name="Wang S."/>
            <person name="Wang H."/>
            <person name="Wang A."/>
            <person name="Jiang F."/>
            <person name="Liu H."/>
            <person name="Zhao H."/>
            <person name="Xu D."/>
            <person name="Zhang Y."/>
        </authorList>
    </citation>
    <scope>NUCLEOTIDE SEQUENCE [LARGE SCALE GENOMIC DNA]</scope>
    <source>
        <strain evidence="2">cv. Yunnan</strain>
        <tissue evidence="1">Leaves</tissue>
    </source>
</reference>